<dbReference type="GO" id="GO:0009360">
    <property type="term" value="C:DNA polymerase III complex"/>
    <property type="evidence" value="ECO:0007669"/>
    <property type="project" value="TreeGrafter"/>
</dbReference>
<dbReference type="Pfam" id="PF13177">
    <property type="entry name" value="DNA_pol3_delta2"/>
    <property type="match status" value="1"/>
</dbReference>
<dbReference type="PANTHER" id="PTHR11669">
    <property type="entry name" value="REPLICATION FACTOR C / DNA POLYMERASE III GAMMA-TAU SUBUNIT"/>
    <property type="match status" value="1"/>
</dbReference>
<dbReference type="SUPFAM" id="SSF52540">
    <property type="entry name" value="P-loop containing nucleoside triphosphate hydrolases"/>
    <property type="match status" value="1"/>
</dbReference>
<sequence>MPWLAGQLDALLQQQGHALLLEGASGLGQFELGLAWAQAALCEARAADAPMQAACGRCEGCHAVQVRTHPDLLVLLPEALQIEWGWGAQEGDATEAKRKPSREIRIEAMRQMITFSQRTDARGRGKVVLVYPAESMNAITANALLKTLEEPPGPTRFVLATQAAHRLLPTIRSRCHAWKMHWPAADAVQAWLLAAGAPPEQVPTAVQAAGGRPQDAWQWLQAGLTAQDWQRLPSQLAQGQAGLLAQATPSQAVAMLMQVCHDAMAVAAGAAPRYFEAQALQAALGGGRGGRADAKAGEAAVPTWAQRQKRLARLSQWSVELAQAARTSEHTWNPELMLWALVDQARAALHSPA</sequence>
<evidence type="ECO:0000313" key="1">
    <source>
        <dbReference type="EMBL" id="RMW95408.1"/>
    </source>
</evidence>
<dbReference type="Gene3D" id="3.40.50.300">
    <property type="entry name" value="P-loop containing nucleotide triphosphate hydrolases"/>
    <property type="match status" value="1"/>
</dbReference>
<dbReference type="AlphaFoldDB" id="A0A3M6PZB6"/>
<dbReference type="PANTHER" id="PTHR11669:SF8">
    <property type="entry name" value="DNA POLYMERASE III SUBUNIT DELTA"/>
    <property type="match status" value="1"/>
</dbReference>
<accession>A0A3M6PZB6</accession>
<comment type="caution">
    <text evidence="1">The sequence shown here is derived from an EMBL/GenBank/DDBJ whole genome shotgun (WGS) entry which is preliminary data.</text>
</comment>
<proteinExistence type="predicted"/>
<dbReference type="InterPro" id="IPR050238">
    <property type="entry name" value="DNA_Rep/Repair_Clamp_Loader"/>
</dbReference>
<protein>
    <submittedName>
        <fullName evidence="1">DNA polymerase III subunit delta</fullName>
    </submittedName>
</protein>
<dbReference type="InterPro" id="IPR027417">
    <property type="entry name" value="P-loop_NTPase"/>
</dbReference>
<dbReference type="Proteomes" id="UP000267521">
    <property type="component" value="Unassembled WGS sequence"/>
</dbReference>
<reference evidence="1 2" key="1">
    <citation type="submission" date="2018-10" db="EMBL/GenBank/DDBJ databases">
        <title>Comamonadaceae CDC group NO-1 genome sequencing and assembly.</title>
        <authorList>
            <person name="Bernier A.-M."/>
            <person name="Bernard K."/>
        </authorList>
    </citation>
    <scope>NUCLEOTIDE SEQUENCE [LARGE SCALE GENOMIC DNA]</scope>
    <source>
        <strain evidence="1 2">NML970147</strain>
    </source>
</reference>
<dbReference type="GO" id="GO:0006261">
    <property type="term" value="P:DNA-templated DNA replication"/>
    <property type="evidence" value="ECO:0007669"/>
    <property type="project" value="TreeGrafter"/>
</dbReference>
<dbReference type="EMBL" id="RDQM01000017">
    <property type="protein sequence ID" value="RMW95408.1"/>
    <property type="molecule type" value="Genomic_DNA"/>
</dbReference>
<name>A0A3M6PZB6_9BURK</name>
<gene>
    <name evidence="1" type="ORF">EBQ26_11170</name>
</gene>
<evidence type="ECO:0000313" key="2">
    <source>
        <dbReference type="Proteomes" id="UP000267521"/>
    </source>
</evidence>
<organism evidence="1 2">
    <name type="scientific">Allofranklinella schreckenbergeri</name>
    <dbReference type="NCBI Taxonomy" id="1076744"/>
    <lineage>
        <taxon>Bacteria</taxon>
        <taxon>Pseudomonadati</taxon>
        <taxon>Pseudomonadota</taxon>
        <taxon>Betaproteobacteria</taxon>
        <taxon>Burkholderiales</taxon>
        <taxon>Comamonadaceae</taxon>
        <taxon>Allofranklinella</taxon>
    </lineage>
</organism>